<dbReference type="EMBL" id="JABANE010000009">
    <property type="protein sequence ID" value="NME67328.1"/>
    <property type="molecule type" value="Genomic_DNA"/>
</dbReference>
<proteinExistence type="predicted"/>
<keyword evidence="3" id="KW-1185">Reference proteome</keyword>
<feature type="chain" id="PRO_5030598626" evidence="1">
    <location>
        <begin position="22"/>
        <end position="582"/>
    </location>
</feature>
<keyword evidence="1" id="KW-0732">Signal</keyword>
<dbReference type="AlphaFoldDB" id="A0A7X9P0L8"/>
<feature type="signal peptide" evidence="1">
    <location>
        <begin position="1"/>
        <end position="21"/>
    </location>
</feature>
<dbReference type="RefSeq" id="WP_169655592.1">
    <property type="nucleotide sequence ID" value="NZ_JABANE010000009.1"/>
</dbReference>
<accession>A0A7X9P0L8</accession>
<dbReference type="Gene3D" id="1.25.40.390">
    <property type="match status" value="1"/>
</dbReference>
<dbReference type="Pfam" id="PF12771">
    <property type="entry name" value="SusD-like_2"/>
    <property type="match status" value="2"/>
</dbReference>
<evidence type="ECO:0000313" key="3">
    <source>
        <dbReference type="Proteomes" id="UP000576082"/>
    </source>
</evidence>
<dbReference type="Proteomes" id="UP000576082">
    <property type="component" value="Unassembled WGS sequence"/>
</dbReference>
<evidence type="ECO:0000256" key="1">
    <source>
        <dbReference type="SAM" id="SignalP"/>
    </source>
</evidence>
<evidence type="ECO:0000313" key="2">
    <source>
        <dbReference type="EMBL" id="NME67328.1"/>
    </source>
</evidence>
<comment type="caution">
    <text evidence="2">The sequence shown here is derived from an EMBL/GenBank/DDBJ whole genome shotgun (WGS) entry which is preliminary data.</text>
</comment>
<sequence length="582" mass="64223">MKKSIVYIASLVLALSMTSCFKDFEEMQVNPNYPTNVNAGNLFANALFSNIGGIYGVQAEGFNMTASGLWAQNFAKIQYIDEDWYEYRSDAIDGYWKFMYSGSSSDTGEKTGSLYELELALKKTQDLKEALLAADSKDAAAIANAQAMEGAMLAMRAYFFSVTTDVWGDIPYSEALQTVALGYDNTITQPKYDAQKDIYTDLFAQLETANELLSNGGSVEESADMIYRGSGQKWRKFTNSLAARLYIHISKVDPATAKAGLEKIFGDATTYPVFSSIADDAMLTYAGTQPYEHPFFENYVRDTRDDFAVSNTVVDLLQDRKDARLYIYATPTPSSIDAFNTKLAEDGVKDYTLLKYVGQENGVPKGTSFQISDRSRVGVLYRSTPNGVSHIMSYAELEFIKAEAIAVLGIAGDAKTAYENGIKASFERQYTLANSYSVKTASYGASSGAIPFKEDIVEEADGYQVTISMENMQEHIDRTLAEPNVAWDAGKAAQLIAEQKYIANFTNGPEQFTEVRRTNFPQLTKVKGGTVYAGKGLPYRFPYAASELTTNAGNLSEAANGITDTMYGKLVWWNTSAFNNYK</sequence>
<name>A0A7X9P0L8_9BACT</name>
<gene>
    <name evidence="2" type="ORF">HHU12_05070</name>
</gene>
<dbReference type="InterPro" id="IPR041662">
    <property type="entry name" value="SusD-like_2"/>
</dbReference>
<organism evidence="2 3">
    <name type="scientific">Flammeovirga aprica JL-4</name>
    <dbReference type="NCBI Taxonomy" id="694437"/>
    <lineage>
        <taxon>Bacteria</taxon>
        <taxon>Pseudomonadati</taxon>
        <taxon>Bacteroidota</taxon>
        <taxon>Cytophagia</taxon>
        <taxon>Cytophagales</taxon>
        <taxon>Flammeovirgaceae</taxon>
        <taxon>Flammeovirga</taxon>
    </lineage>
</organism>
<dbReference type="SUPFAM" id="SSF48452">
    <property type="entry name" value="TPR-like"/>
    <property type="match status" value="1"/>
</dbReference>
<reference evidence="2 3" key="1">
    <citation type="submission" date="2020-04" db="EMBL/GenBank/DDBJ databases">
        <title>Flammeovirga sp. SR4, a novel species isolated from seawater.</title>
        <authorList>
            <person name="Wang X."/>
        </authorList>
    </citation>
    <scope>NUCLEOTIDE SEQUENCE [LARGE SCALE GENOMIC DNA]</scope>
    <source>
        <strain evidence="2 3">ATCC 23126</strain>
    </source>
</reference>
<protein>
    <submittedName>
        <fullName evidence="2">SusD/RagB family nutrient-binding outer membrane lipoprotein</fullName>
    </submittedName>
</protein>
<dbReference type="InterPro" id="IPR011990">
    <property type="entry name" value="TPR-like_helical_dom_sf"/>
</dbReference>
<keyword evidence="2" id="KW-0449">Lipoprotein</keyword>
<dbReference type="PROSITE" id="PS51257">
    <property type="entry name" value="PROKAR_LIPOPROTEIN"/>
    <property type="match status" value="1"/>
</dbReference>